<protein>
    <submittedName>
        <fullName evidence="5">NADH-quinone oxidoreductase subunit C/D</fullName>
        <ecNumber evidence="5">1.6.99.5</ecNumber>
    </submittedName>
</protein>
<dbReference type="GO" id="GO:0005886">
    <property type="term" value="C:plasma membrane"/>
    <property type="evidence" value="ECO:0007669"/>
    <property type="project" value="UniProtKB-SubCell"/>
</dbReference>
<sequence length="62" mass="6922">MPAQESFQMVEATKGINSYYLTSDGSTMSYRTRIRTPSYAHLQQIPGRGTRQPGVRSDRSPG</sequence>
<dbReference type="GO" id="GO:0051287">
    <property type="term" value="F:NAD binding"/>
    <property type="evidence" value="ECO:0007669"/>
    <property type="project" value="InterPro"/>
</dbReference>
<dbReference type="GO" id="GO:0016651">
    <property type="term" value="F:oxidoreductase activity, acting on NAD(P)H"/>
    <property type="evidence" value="ECO:0007669"/>
    <property type="project" value="InterPro"/>
</dbReference>
<accession>A0A485AVP9</accession>
<dbReference type="InterPro" id="IPR029014">
    <property type="entry name" value="NiFe-Hase_large"/>
</dbReference>
<dbReference type="Pfam" id="PF00346">
    <property type="entry name" value="Complex1_49kDa"/>
    <property type="match status" value="1"/>
</dbReference>
<keyword evidence="5" id="KW-0560">Oxidoreductase</keyword>
<dbReference type="AlphaFoldDB" id="A0A485AVP9"/>
<gene>
    <name evidence="5" type="primary">nuoC_4</name>
    <name evidence="5" type="ORF">NCTC12993_03419</name>
</gene>
<evidence type="ECO:0000313" key="5">
    <source>
        <dbReference type="EMBL" id="VFS65015.1"/>
    </source>
</evidence>
<dbReference type="SUPFAM" id="SSF56762">
    <property type="entry name" value="HydB/Nqo4-like"/>
    <property type="match status" value="1"/>
</dbReference>
<comment type="subcellular location">
    <subcellularLocation>
        <location evidence="1">Cell membrane</location>
        <topology evidence="1">Peripheral membrane protein</topology>
    </subcellularLocation>
</comment>
<dbReference type="EC" id="1.6.99.5" evidence="5"/>
<reference evidence="5 6" key="1">
    <citation type="submission" date="2019-03" db="EMBL/GenBank/DDBJ databases">
        <authorList>
            <consortium name="Pathogen Informatics"/>
        </authorList>
    </citation>
    <scope>NUCLEOTIDE SEQUENCE [LARGE SCALE GENOMIC DNA]</scope>
    <source>
        <strain evidence="5 6">NCTC12993</strain>
    </source>
</reference>
<dbReference type="PANTHER" id="PTHR11993:SF45">
    <property type="entry name" value="NADH-QUINONE OXIDOREDUCTASE SUBUNIT C_D"/>
    <property type="match status" value="1"/>
</dbReference>
<dbReference type="InterPro" id="IPR022885">
    <property type="entry name" value="NDH1_su_D/H"/>
</dbReference>
<evidence type="ECO:0000256" key="2">
    <source>
        <dbReference type="ARBA" id="ARBA00022719"/>
    </source>
</evidence>
<name>A0A485AVP9_KLUCR</name>
<evidence type="ECO:0000256" key="1">
    <source>
        <dbReference type="ARBA" id="ARBA00004202"/>
    </source>
</evidence>
<keyword evidence="6" id="KW-1185">Reference proteome</keyword>
<dbReference type="GO" id="GO:0048038">
    <property type="term" value="F:quinone binding"/>
    <property type="evidence" value="ECO:0007669"/>
    <property type="project" value="UniProtKB-KW"/>
</dbReference>
<feature type="domain" description="NADH-quinone oxidoreductase subunit D" evidence="4">
    <location>
        <begin position="1"/>
        <end position="46"/>
    </location>
</feature>
<keyword evidence="2" id="KW-0874">Quinone</keyword>
<evidence type="ECO:0000256" key="3">
    <source>
        <dbReference type="SAM" id="MobiDB-lite"/>
    </source>
</evidence>
<evidence type="ECO:0000313" key="6">
    <source>
        <dbReference type="Proteomes" id="UP000401081"/>
    </source>
</evidence>
<dbReference type="EMBL" id="CAADJD010000018">
    <property type="protein sequence ID" value="VFS65015.1"/>
    <property type="molecule type" value="Genomic_DNA"/>
</dbReference>
<organism evidence="5 6">
    <name type="scientific">Kluyvera cryocrescens</name>
    <name type="common">Kluyvera citrophila</name>
    <dbReference type="NCBI Taxonomy" id="580"/>
    <lineage>
        <taxon>Bacteria</taxon>
        <taxon>Pseudomonadati</taxon>
        <taxon>Pseudomonadota</taxon>
        <taxon>Gammaproteobacteria</taxon>
        <taxon>Enterobacterales</taxon>
        <taxon>Enterobacteriaceae</taxon>
        <taxon>Kluyvera</taxon>
    </lineage>
</organism>
<proteinExistence type="predicted"/>
<dbReference type="PANTHER" id="PTHR11993">
    <property type="entry name" value="NADH-UBIQUINONE OXIDOREDUCTASE 49 KDA SUBUNIT"/>
    <property type="match status" value="1"/>
</dbReference>
<dbReference type="Proteomes" id="UP000401081">
    <property type="component" value="Unassembled WGS sequence"/>
</dbReference>
<feature type="region of interest" description="Disordered" evidence="3">
    <location>
        <begin position="37"/>
        <end position="62"/>
    </location>
</feature>
<dbReference type="Gene3D" id="1.10.645.10">
    <property type="entry name" value="Cytochrome-c3 Hydrogenase, chain B"/>
    <property type="match status" value="1"/>
</dbReference>
<evidence type="ECO:0000259" key="4">
    <source>
        <dbReference type="Pfam" id="PF00346"/>
    </source>
</evidence>
<dbReference type="InterPro" id="IPR001135">
    <property type="entry name" value="NADH_Q_OxRdtase_suD"/>
</dbReference>